<evidence type="ECO:0000313" key="3">
    <source>
        <dbReference type="Proteomes" id="UP000637359"/>
    </source>
</evidence>
<dbReference type="PROSITE" id="PS50887">
    <property type="entry name" value="GGDEF"/>
    <property type="match status" value="1"/>
</dbReference>
<dbReference type="PANTHER" id="PTHR46663:SF2">
    <property type="entry name" value="GGDEF DOMAIN-CONTAINING PROTEIN"/>
    <property type="match status" value="1"/>
</dbReference>
<proteinExistence type="predicted"/>
<dbReference type="SMART" id="SM00267">
    <property type="entry name" value="GGDEF"/>
    <property type="match status" value="1"/>
</dbReference>
<accession>A0A923L4M4</accession>
<dbReference type="InterPro" id="IPR000160">
    <property type="entry name" value="GGDEF_dom"/>
</dbReference>
<protein>
    <submittedName>
        <fullName evidence="2">GGDEF domain-containing protein</fullName>
    </submittedName>
</protein>
<dbReference type="Proteomes" id="UP000637359">
    <property type="component" value="Unassembled WGS sequence"/>
</dbReference>
<dbReference type="InterPro" id="IPR043128">
    <property type="entry name" value="Rev_trsase/Diguanyl_cyclase"/>
</dbReference>
<dbReference type="AlphaFoldDB" id="A0A923L4M4"/>
<dbReference type="Gene3D" id="3.30.70.270">
    <property type="match status" value="1"/>
</dbReference>
<keyword evidence="3" id="KW-1185">Reference proteome</keyword>
<dbReference type="EMBL" id="JACOOL010000004">
    <property type="protein sequence ID" value="MBC5636403.1"/>
    <property type="molecule type" value="Genomic_DNA"/>
</dbReference>
<dbReference type="CDD" id="cd01949">
    <property type="entry name" value="GGDEF"/>
    <property type="match status" value="1"/>
</dbReference>
<evidence type="ECO:0000313" key="2">
    <source>
        <dbReference type="EMBL" id="MBC5636403.1"/>
    </source>
</evidence>
<dbReference type="InterPro" id="IPR052163">
    <property type="entry name" value="DGC-Regulatory_Protein"/>
</dbReference>
<dbReference type="Pfam" id="PF00990">
    <property type="entry name" value="GGDEF"/>
    <property type="match status" value="1"/>
</dbReference>
<gene>
    <name evidence="2" type="ORF">H8S33_06135</name>
</gene>
<dbReference type="InterPro" id="IPR029787">
    <property type="entry name" value="Nucleotide_cyclase"/>
</dbReference>
<sequence>MNYSYNYHKEEPIPYAELLKMAFTDELTGLPNLRSFRACIQERIQQANKTKSTFGLLFIDIDNFKTINDAYGHVLGDKFLIESSKQIAASAESTVFRKSGDEFLILLKDSGRLERKVQAFQDQLPDVIEIGELQLPLHISIGYSVYPNHGESEEALLHYADKIMYLNKRKYKLQLNR</sequence>
<dbReference type="PANTHER" id="PTHR46663">
    <property type="entry name" value="DIGUANYLATE CYCLASE DGCT-RELATED"/>
    <property type="match status" value="1"/>
</dbReference>
<reference evidence="2" key="1">
    <citation type="submission" date="2020-08" db="EMBL/GenBank/DDBJ databases">
        <title>Genome public.</title>
        <authorList>
            <person name="Liu C."/>
            <person name="Sun Q."/>
        </authorList>
    </citation>
    <scope>NUCLEOTIDE SEQUENCE</scope>
    <source>
        <strain evidence="2">BX22</strain>
    </source>
</reference>
<dbReference type="NCBIfam" id="TIGR00254">
    <property type="entry name" value="GGDEF"/>
    <property type="match status" value="1"/>
</dbReference>
<name>A0A923L4M4_9BACI</name>
<evidence type="ECO:0000259" key="1">
    <source>
        <dbReference type="PROSITE" id="PS50887"/>
    </source>
</evidence>
<dbReference type="SUPFAM" id="SSF55073">
    <property type="entry name" value="Nucleotide cyclase"/>
    <property type="match status" value="1"/>
</dbReference>
<comment type="caution">
    <text evidence="2">The sequence shown here is derived from an EMBL/GenBank/DDBJ whole genome shotgun (WGS) entry which is preliminary data.</text>
</comment>
<dbReference type="RefSeq" id="WP_186869122.1">
    <property type="nucleotide sequence ID" value="NZ_JACOOL010000004.1"/>
</dbReference>
<feature type="domain" description="GGDEF" evidence="1">
    <location>
        <begin position="52"/>
        <end position="177"/>
    </location>
</feature>
<organism evidence="2 3">
    <name type="scientific">Ornithinibacillus hominis</name>
    <dbReference type="NCBI Taxonomy" id="2763055"/>
    <lineage>
        <taxon>Bacteria</taxon>
        <taxon>Bacillati</taxon>
        <taxon>Bacillota</taxon>
        <taxon>Bacilli</taxon>
        <taxon>Bacillales</taxon>
        <taxon>Bacillaceae</taxon>
        <taxon>Ornithinibacillus</taxon>
    </lineage>
</organism>